<keyword evidence="3" id="KW-1185">Reference proteome</keyword>
<dbReference type="HOGENOM" id="CLU_640913_0_0_1"/>
<organism evidence="2 3">
    <name type="scientific">Botryobasidium botryosum (strain FD-172 SS1)</name>
    <dbReference type="NCBI Taxonomy" id="930990"/>
    <lineage>
        <taxon>Eukaryota</taxon>
        <taxon>Fungi</taxon>
        <taxon>Dikarya</taxon>
        <taxon>Basidiomycota</taxon>
        <taxon>Agaricomycotina</taxon>
        <taxon>Agaricomycetes</taxon>
        <taxon>Cantharellales</taxon>
        <taxon>Botryobasidiaceae</taxon>
        <taxon>Botryobasidium</taxon>
    </lineage>
</organism>
<dbReference type="InParanoid" id="A0A067LY25"/>
<gene>
    <name evidence="2" type="ORF">BOTBODRAFT_38119</name>
</gene>
<feature type="compositionally biased region" description="Low complexity" evidence="1">
    <location>
        <begin position="341"/>
        <end position="362"/>
    </location>
</feature>
<protein>
    <submittedName>
        <fullName evidence="2">Uncharacterized protein</fullName>
    </submittedName>
</protein>
<accession>A0A067LY25</accession>
<dbReference type="EMBL" id="KL198093">
    <property type="protein sequence ID" value="KDQ08288.1"/>
    <property type="molecule type" value="Genomic_DNA"/>
</dbReference>
<feature type="region of interest" description="Disordered" evidence="1">
    <location>
        <begin position="277"/>
        <end position="386"/>
    </location>
</feature>
<feature type="compositionally biased region" description="Basic and acidic residues" evidence="1">
    <location>
        <begin position="374"/>
        <end position="386"/>
    </location>
</feature>
<dbReference type="AlphaFoldDB" id="A0A067LY25"/>
<proteinExistence type="predicted"/>
<dbReference type="Proteomes" id="UP000027195">
    <property type="component" value="Unassembled WGS sequence"/>
</dbReference>
<feature type="compositionally biased region" description="Polar residues" evidence="1">
    <location>
        <begin position="291"/>
        <end position="300"/>
    </location>
</feature>
<feature type="compositionally biased region" description="Basic and acidic residues" evidence="1">
    <location>
        <begin position="277"/>
        <end position="286"/>
    </location>
</feature>
<feature type="region of interest" description="Disordered" evidence="1">
    <location>
        <begin position="37"/>
        <end position="68"/>
    </location>
</feature>
<evidence type="ECO:0000313" key="2">
    <source>
        <dbReference type="EMBL" id="KDQ08288.1"/>
    </source>
</evidence>
<sequence>MAAQISTQRVPLAELDVARFSLNLDSNILDNASANTNASKGAKVHGPSSASLASLKRPFEPSSGAHSLMTPSKRRVLMQEGILYPVTNQNKPASSASPRKLYVDVIEHNALQAAGALASSVVASPKGKAQVGVVSVSARSKTPTFVSAVELEYESSISSSSSTVSLASIKSTSMPLKQSSINNTSTLAPSPSPTSLRTPTKSKSKPSTSSSKSQPQSDSSILPPGKTSPYTPTAPNPLFYHLSPVLTPTKRPARVLPASAHYPGFDIFVDKGSYERATRRARERSKARGSPSGSRSSQNQDEMRTRSRTKAQSRVGSPSEKYIEKEEKENVGLRKGKDPLGSPSKPKSTSAPASASETTPGSEKTPRARARNSAKHERTVRDERKAPLSTFGCVVREAAGSPLANSIGRSVARRLDFVMDLGENARQY</sequence>
<feature type="region of interest" description="Disordered" evidence="1">
    <location>
        <begin position="175"/>
        <end position="235"/>
    </location>
</feature>
<name>A0A067LY25_BOTB1</name>
<feature type="compositionally biased region" description="Low complexity" evidence="1">
    <location>
        <begin position="184"/>
        <end position="220"/>
    </location>
</feature>
<reference evidence="3" key="1">
    <citation type="journal article" date="2014" name="Proc. Natl. Acad. Sci. U.S.A.">
        <title>Extensive sampling of basidiomycete genomes demonstrates inadequacy of the white-rot/brown-rot paradigm for wood decay fungi.</title>
        <authorList>
            <person name="Riley R."/>
            <person name="Salamov A.A."/>
            <person name="Brown D.W."/>
            <person name="Nagy L.G."/>
            <person name="Floudas D."/>
            <person name="Held B.W."/>
            <person name="Levasseur A."/>
            <person name="Lombard V."/>
            <person name="Morin E."/>
            <person name="Otillar R."/>
            <person name="Lindquist E.A."/>
            <person name="Sun H."/>
            <person name="LaButti K.M."/>
            <person name="Schmutz J."/>
            <person name="Jabbour D."/>
            <person name="Luo H."/>
            <person name="Baker S.E."/>
            <person name="Pisabarro A.G."/>
            <person name="Walton J.D."/>
            <person name="Blanchette R.A."/>
            <person name="Henrissat B."/>
            <person name="Martin F."/>
            <person name="Cullen D."/>
            <person name="Hibbett D.S."/>
            <person name="Grigoriev I.V."/>
        </authorList>
    </citation>
    <scope>NUCLEOTIDE SEQUENCE [LARGE SCALE GENOMIC DNA]</scope>
    <source>
        <strain evidence="3">FD-172 SS1</strain>
    </source>
</reference>
<evidence type="ECO:0000256" key="1">
    <source>
        <dbReference type="SAM" id="MobiDB-lite"/>
    </source>
</evidence>
<feature type="compositionally biased region" description="Basic and acidic residues" evidence="1">
    <location>
        <begin position="321"/>
        <end position="338"/>
    </location>
</feature>
<evidence type="ECO:0000313" key="3">
    <source>
        <dbReference type="Proteomes" id="UP000027195"/>
    </source>
</evidence>